<reference evidence="2 3" key="1">
    <citation type="submission" date="2018-08" db="EMBL/GenBank/DDBJ databases">
        <title>A genome reference for cultivated species of the human gut microbiota.</title>
        <authorList>
            <person name="Zou Y."/>
            <person name="Xue W."/>
            <person name="Luo G."/>
        </authorList>
    </citation>
    <scope>NUCLEOTIDE SEQUENCE [LARGE SCALE GENOMIC DNA]</scope>
    <source>
        <strain evidence="2 3">AM25-1</strain>
    </source>
</reference>
<evidence type="ECO:0000259" key="1">
    <source>
        <dbReference type="Pfam" id="PF00497"/>
    </source>
</evidence>
<dbReference type="Pfam" id="PF00497">
    <property type="entry name" value="SBP_bac_3"/>
    <property type="match status" value="1"/>
</dbReference>
<feature type="domain" description="Solute-binding protein family 3/N-terminal" evidence="1">
    <location>
        <begin position="1"/>
        <end position="90"/>
    </location>
</feature>
<dbReference type="Proteomes" id="UP000284676">
    <property type="component" value="Unassembled WGS sequence"/>
</dbReference>
<evidence type="ECO:0000313" key="2">
    <source>
        <dbReference type="EMBL" id="RHF71284.1"/>
    </source>
</evidence>
<protein>
    <recommendedName>
        <fullName evidence="1">Solute-binding protein family 3/N-terminal domain-containing protein</fullName>
    </recommendedName>
</protein>
<comment type="caution">
    <text evidence="2">The sequence shown here is derived from an EMBL/GenBank/DDBJ whole genome shotgun (WGS) entry which is preliminary data.</text>
</comment>
<accession>A0A414PRV8</accession>
<sequence>MEALDNEEVDAIFSGMSISEARKEIDDVIFVEYNIANGLKVKMPLGEEDYSECAVMVKKGKNKEFIEVINRGLSNLKKNGKYEEIINKYLN</sequence>
<dbReference type="Gene3D" id="3.40.190.10">
    <property type="entry name" value="Periplasmic binding protein-like II"/>
    <property type="match status" value="1"/>
</dbReference>
<dbReference type="SUPFAM" id="SSF53850">
    <property type="entry name" value="Periplasmic binding protein-like II"/>
    <property type="match status" value="1"/>
</dbReference>
<gene>
    <name evidence="2" type="ORF">DW663_08795</name>
</gene>
<dbReference type="InterPro" id="IPR001638">
    <property type="entry name" value="Solute-binding_3/MltF_N"/>
</dbReference>
<dbReference type="EMBL" id="QRHL01000016">
    <property type="protein sequence ID" value="RHF71284.1"/>
    <property type="molecule type" value="Genomic_DNA"/>
</dbReference>
<name>A0A414PRV8_FUSMR</name>
<evidence type="ECO:0000313" key="3">
    <source>
        <dbReference type="Proteomes" id="UP000284676"/>
    </source>
</evidence>
<proteinExistence type="predicted"/>
<dbReference type="AlphaFoldDB" id="A0A414PRV8"/>
<organism evidence="2 3">
    <name type="scientific">Fusobacterium mortiferum</name>
    <dbReference type="NCBI Taxonomy" id="850"/>
    <lineage>
        <taxon>Bacteria</taxon>
        <taxon>Fusobacteriati</taxon>
        <taxon>Fusobacteriota</taxon>
        <taxon>Fusobacteriia</taxon>
        <taxon>Fusobacteriales</taxon>
        <taxon>Fusobacteriaceae</taxon>
        <taxon>Fusobacterium</taxon>
    </lineage>
</organism>